<protein>
    <submittedName>
        <fullName evidence="2">Uncharacterized protein</fullName>
    </submittedName>
</protein>
<dbReference type="AlphaFoldDB" id="A0A9P6ECB2"/>
<dbReference type="OrthoDB" id="3032640at2759"/>
<dbReference type="EMBL" id="MU157872">
    <property type="protein sequence ID" value="KAF9526332.1"/>
    <property type="molecule type" value="Genomic_DNA"/>
</dbReference>
<organism evidence="2 3">
    <name type="scientific">Crepidotus variabilis</name>
    <dbReference type="NCBI Taxonomy" id="179855"/>
    <lineage>
        <taxon>Eukaryota</taxon>
        <taxon>Fungi</taxon>
        <taxon>Dikarya</taxon>
        <taxon>Basidiomycota</taxon>
        <taxon>Agaricomycotina</taxon>
        <taxon>Agaricomycetes</taxon>
        <taxon>Agaricomycetidae</taxon>
        <taxon>Agaricales</taxon>
        <taxon>Agaricineae</taxon>
        <taxon>Crepidotaceae</taxon>
        <taxon>Crepidotus</taxon>
    </lineage>
</organism>
<reference evidence="2" key="1">
    <citation type="submission" date="2020-11" db="EMBL/GenBank/DDBJ databases">
        <authorList>
            <consortium name="DOE Joint Genome Institute"/>
            <person name="Ahrendt S."/>
            <person name="Riley R."/>
            <person name="Andreopoulos W."/>
            <person name="Labutti K."/>
            <person name="Pangilinan J."/>
            <person name="Ruiz-Duenas F.J."/>
            <person name="Barrasa J.M."/>
            <person name="Sanchez-Garcia M."/>
            <person name="Camarero S."/>
            <person name="Miyauchi S."/>
            <person name="Serrano A."/>
            <person name="Linde D."/>
            <person name="Babiker R."/>
            <person name="Drula E."/>
            <person name="Ayuso-Fernandez I."/>
            <person name="Pacheco R."/>
            <person name="Padilla G."/>
            <person name="Ferreira P."/>
            <person name="Barriuso J."/>
            <person name="Kellner H."/>
            <person name="Castanera R."/>
            <person name="Alfaro M."/>
            <person name="Ramirez L."/>
            <person name="Pisabarro A.G."/>
            <person name="Kuo A."/>
            <person name="Tritt A."/>
            <person name="Lipzen A."/>
            <person name="He G."/>
            <person name="Yan M."/>
            <person name="Ng V."/>
            <person name="Cullen D."/>
            <person name="Martin F."/>
            <person name="Rosso M.-N."/>
            <person name="Henrissat B."/>
            <person name="Hibbett D."/>
            <person name="Martinez A.T."/>
            <person name="Grigoriev I.V."/>
        </authorList>
    </citation>
    <scope>NUCLEOTIDE SEQUENCE</scope>
    <source>
        <strain evidence="2">CBS 506.95</strain>
    </source>
</reference>
<feature type="compositionally biased region" description="Basic residues" evidence="1">
    <location>
        <begin position="199"/>
        <end position="208"/>
    </location>
</feature>
<accession>A0A9P6ECB2</accession>
<evidence type="ECO:0000313" key="2">
    <source>
        <dbReference type="EMBL" id="KAF9526332.1"/>
    </source>
</evidence>
<proteinExistence type="predicted"/>
<feature type="compositionally biased region" description="Low complexity" evidence="1">
    <location>
        <begin position="179"/>
        <end position="198"/>
    </location>
</feature>
<gene>
    <name evidence="2" type="ORF">CPB83DRAFT_465159</name>
</gene>
<evidence type="ECO:0000256" key="1">
    <source>
        <dbReference type="SAM" id="MobiDB-lite"/>
    </source>
</evidence>
<evidence type="ECO:0000313" key="3">
    <source>
        <dbReference type="Proteomes" id="UP000807306"/>
    </source>
</evidence>
<feature type="region of interest" description="Disordered" evidence="1">
    <location>
        <begin position="1"/>
        <end position="125"/>
    </location>
</feature>
<sequence>MSRPHTPRFPQPYSPRMPSPLGFPPMAPHVAFQQPAFSWPHTPDRPVQPKGPTEVRIALPQEARRPPLAGTTQRPRSQPPPPLELNDSDRPYKLAQPPKTATISEEASRRDSEPPSPALIPPAEVKKSRELEIMEVEEKPSTFCGCFGFLFGKSAKTKAREAKILGPPAAQSPRLPQTAQPMPSPQMVQVPQAPQVQPTRKRPSPLNL</sequence>
<dbReference type="Proteomes" id="UP000807306">
    <property type="component" value="Unassembled WGS sequence"/>
</dbReference>
<keyword evidence="3" id="KW-1185">Reference proteome</keyword>
<name>A0A9P6ECB2_9AGAR</name>
<feature type="compositionally biased region" description="Pro residues" evidence="1">
    <location>
        <begin position="7"/>
        <end position="27"/>
    </location>
</feature>
<feature type="region of interest" description="Disordered" evidence="1">
    <location>
        <begin position="164"/>
        <end position="208"/>
    </location>
</feature>
<comment type="caution">
    <text evidence="2">The sequence shown here is derived from an EMBL/GenBank/DDBJ whole genome shotgun (WGS) entry which is preliminary data.</text>
</comment>